<keyword evidence="1" id="KW-0732">Signal</keyword>
<dbReference type="PROSITE" id="PS51257">
    <property type="entry name" value="PROKAR_LIPOPROTEIN"/>
    <property type="match status" value="1"/>
</dbReference>
<evidence type="ECO:0000256" key="1">
    <source>
        <dbReference type="SAM" id="SignalP"/>
    </source>
</evidence>
<dbReference type="RefSeq" id="WP_032578035.1">
    <property type="nucleotide sequence ID" value="NZ_CP196750.1"/>
</dbReference>
<reference evidence="2 3" key="1">
    <citation type="submission" date="2019-08" db="EMBL/GenBank/DDBJ databases">
        <title>Genome sequencing of Bacteroides fragilis Sample_iSURF_9.</title>
        <authorList>
            <person name="Chandler J.E."/>
            <person name="Ruoff K.L."/>
            <person name="Price C.E."/>
            <person name="Valls R.A."/>
            <person name="O'Toole G.A."/>
        </authorList>
    </citation>
    <scope>NUCLEOTIDE SEQUENCE [LARGE SCALE GENOMIC DNA]</scope>
    <source>
        <strain evidence="2 3">CFPLTA004_1B</strain>
    </source>
</reference>
<dbReference type="AlphaFoldDB" id="A0A5C6L6G9"/>
<comment type="caution">
    <text evidence="2">The sequence shown here is derived from an EMBL/GenBank/DDBJ whole genome shotgun (WGS) entry which is preliminary data.</text>
</comment>
<proteinExistence type="predicted"/>
<gene>
    <name evidence="2" type="ORF">FSA08_14105</name>
</gene>
<feature type="chain" id="PRO_5041168625" description="Lipoprotein" evidence="1">
    <location>
        <begin position="24"/>
        <end position="431"/>
    </location>
</feature>
<evidence type="ECO:0008006" key="4">
    <source>
        <dbReference type="Google" id="ProtNLM"/>
    </source>
</evidence>
<protein>
    <recommendedName>
        <fullName evidence="4">Lipoprotein</fullName>
    </recommendedName>
</protein>
<sequence length="431" mass="48546">MYNKILYTLLMVLLIGCSSCNNGNTASKCSKSIIGFATDTLSIDHISNKNISISVQNENVMLFNGGKENSISLSLLDIIRKCKDKNETALRALKNNNVLQIKVVVENEIDTAYNYNISPYYEEDAIFSILGQCAPLLSKFSNPTQTVDIKKWLFRKKEYLDDVNIHLLRGLVNQLSKTNTIEYVTNSTIPVIHGFSGLKYKVNSSIVADYYVLYACSSAKEIEEFVEDIISNDFDLCSKVLGGGMDCYRKSNSNGYKCICLVAINNDWRYKIQPLGLVAIDNLAPNEGENINDKSIISFGNEIRIKIPPKKPLIYGQCNVYVADWDGNGLECNVSLHISYNGDVQKVIVSREGILAKWLSTKQFIFDLTKEKNPLQATVNMHLEDGDNFIPVTIVDNHGNEKKEKLKIRARFVRTDTHDINIDNNITIDNY</sequence>
<name>A0A5C6L6G9_BACFG</name>
<evidence type="ECO:0000313" key="3">
    <source>
        <dbReference type="Proteomes" id="UP000318041"/>
    </source>
</evidence>
<accession>A0A5C6L6G9</accession>
<feature type="signal peptide" evidence="1">
    <location>
        <begin position="1"/>
        <end position="23"/>
    </location>
</feature>
<dbReference type="EMBL" id="VOHY01000011">
    <property type="protein sequence ID" value="TWV72148.1"/>
    <property type="molecule type" value="Genomic_DNA"/>
</dbReference>
<organism evidence="2 3">
    <name type="scientific">Bacteroides fragilis</name>
    <dbReference type="NCBI Taxonomy" id="817"/>
    <lineage>
        <taxon>Bacteria</taxon>
        <taxon>Pseudomonadati</taxon>
        <taxon>Bacteroidota</taxon>
        <taxon>Bacteroidia</taxon>
        <taxon>Bacteroidales</taxon>
        <taxon>Bacteroidaceae</taxon>
        <taxon>Bacteroides</taxon>
    </lineage>
</organism>
<dbReference type="Proteomes" id="UP000318041">
    <property type="component" value="Unassembled WGS sequence"/>
</dbReference>
<evidence type="ECO:0000313" key="2">
    <source>
        <dbReference type="EMBL" id="TWV72148.1"/>
    </source>
</evidence>